<proteinExistence type="predicted"/>
<dbReference type="SUPFAM" id="SSF52540">
    <property type="entry name" value="P-loop containing nucleoside triphosphate hydrolases"/>
    <property type="match status" value="1"/>
</dbReference>
<dbReference type="STRING" id="1791.GCA_001049355_03464"/>
<accession>A0A3S4VWL6</accession>
<dbReference type="AlphaFoldDB" id="A0A3S4VWL6"/>
<name>A0A3S4VWL6_MYCAU</name>
<dbReference type="EMBL" id="LR134356">
    <property type="protein sequence ID" value="VEG57132.1"/>
    <property type="molecule type" value="Genomic_DNA"/>
</dbReference>
<dbReference type="KEGG" id="mauu:NCTC10437_04139"/>
<dbReference type="RefSeq" id="WP_048633354.1">
    <property type="nucleotide sequence ID" value="NZ_CVQQ01000011.1"/>
</dbReference>
<dbReference type="InterPro" id="IPR027417">
    <property type="entry name" value="P-loop_NTPase"/>
</dbReference>
<dbReference type="Gene3D" id="3.40.50.300">
    <property type="entry name" value="P-loop containing nucleotide triphosphate hydrolases"/>
    <property type="match status" value="1"/>
</dbReference>
<organism evidence="1 2">
    <name type="scientific">Mycolicibacterium aurum</name>
    <name type="common">Mycobacterium aurum</name>
    <dbReference type="NCBI Taxonomy" id="1791"/>
    <lineage>
        <taxon>Bacteria</taxon>
        <taxon>Bacillati</taxon>
        <taxon>Actinomycetota</taxon>
        <taxon>Actinomycetes</taxon>
        <taxon>Mycobacteriales</taxon>
        <taxon>Mycobacteriaceae</taxon>
        <taxon>Mycolicibacterium</taxon>
    </lineage>
</organism>
<dbReference type="Pfam" id="PF13481">
    <property type="entry name" value="AAA_25"/>
    <property type="match status" value="1"/>
</dbReference>
<evidence type="ECO:0000313" key="1">
    <source>
        <dbReference type="EMBL" id="VEG57132.1"/>
    </source>
</evidence>
<evidence type="ECO:0000313" key="2">
    <source>
        <dbReference type="Proteomes" id="UP000279306"/>
    </source>
</evidence>
<dbReference type="Proteomes" id="UP000279306">
    <property type="component" value="Chromosome"/>
</dbReference>
<keyword evidence="2" id="KW-1185">Reference proteome</keyword>
<gene>
    <name evidence="1" type="ORF">NCTC10437_04139</name>
</gene>
<reference evidence="1 2" key="1">
    <citation type="submission" date="2018-12" db="EMBL/GenBank/DDBJ databases">
        <authorList>
            <consortium name="Pathogen Informatics"/>
        </authorList>
    </citation>
    <scope>NUCLEOTIDE SEQUENCE [LARGE SCALE GENOMIC DNA]</scope>
    <source>
        <strain evidence="1 2">NCTC10437</strain>
    </source>
</reference>
<protein>
    <submittedName>
        <fullName evidence="1">Gp153</fullName>
    </submittedName>
</protein>
<sequence>MEFDEGTVTKSIADIANNAEAWRRYNEENALSLLNLGADEQLKDGLAFIDEADNARALWGKGDEILWGEQQPLLLFGPQGVGKTTDIQQLILARAGLRDPELHGYPVEPDDRPIFYLALDRPMQIAASMQRMVDDLGPRDRRKLKRKLRFWKGHLHFKMDQAPDAFAKWVALHGRDPGILCIDSVKDACSGLLSDEHGMGFNDAVQRIIASGTEVVSNHHPRKGGKGDDAKPARLSDVYGSTWITAGHGSVLLLWAEPGAKTVEVSQLKPIREPMRPVFISREHGTGVSATFDPKDLIVDLAVDRGEDGFTIGDAVFAVHGQTDNFPAASGRLRHHLKTLVMQGVLRYEKGKGGGSGGGAIPARWWLT</sequence>